<dbReference type="RefSeq" id="WP_072403358.1">
    <property type="nucleotide sequence ID" value="NZ_FPKV01000004.1"/>
</dbReference>
<evidence type="ECO:0000313" key="5">
    <source>
        <dbReference type="EMBL" id="SFZ94436.1"/>
    </source>
</evidence>
<dbReference type="InterPro" id="IPR044946">
    <property type="entry name" value="Restrct_endonuc_typeI_TRD_sf"/>
</dbReference>
<dbReference type="PANTHER" id="PTHR43140">
    <property type="entry name" value="TYPE-1 RESTRICTION ENZYME ECOKI SPECIFICITY PROTEIN"/>
    <property type="match status" value="1"/>
</dbReference>
<reference evidence="5 6" key="1">
    <citation type="submission" date="2016-10" db="EMBL/GenBank/DDBJ databases">
        <authorList>
            <person name="de Groot N.N."/>
        </authorList>
    </citation>
    <scope>NUCLEOTIDE SEQUENCE [LARGE SCALE GENOMIC DNA]</scope>
    <source>
        <strain evidence="5 6">DSM 18180</strain>
    </source>
</reference>
<evidence type="ECO:0000256" key="3">
    <source>
        <dbReference type="ARBA" id="ARBA00023125"/>
    </source>
</evidence>
<comment type="similarity">
    <text evidence="1">Belongs to the type-I restriction system S methylase family.</text>
</comment>
<dbReference type="PANTHER" id="PTHR43140:SF1">
    <property type="entry name" value="TYPE I RESTRICTION ENZYME ECOKI SPECIFICITY SUBUNIT"/>
    <property type="match status" value="1"/>
</dbReference>
<dbReference type="Pfam" id="PF01420">
    <property type="entry name" value="Methylase_S"/>
    <property type="match status" value="2"/>
</dbReference>
<evidence type="ECO:0000256" key="1">
    <source>
        <dbReference type="ARBA" id="ARBA00010923"/>
    </source>
</evidence>
<evidence type="ECO:0000259" key="4">
    <source>
        <dbReference type="Pfam" id="PF01420"/>
    </source>
</evidence>
<dbReference type="Proteomes" id="UP000182544">
    <property type="component" value="Unassembled WGS sequence"/>
</dbReference>
<feature type="domain" description="Type I restriction modification DNA specificity" evidence="4">
    <location>
        <begin position="53"/>
        <end position="200"/>
    </location>
</feature>
<evidence type="ECO:0000313" key="6">
    <source>
        <dbReference type="Proteomes" id="UP000182544"/>
    </source>
</evidence>
<dbReference type="Gene3D" id="3.90.220.20">
    <property type="entry name" value="DNA methylase specificity domains"/>
    <property type="match status" value="2"/>
</dbReference>
<dbReference type="InterPro" id="IPR000055">
    <property type="entry name" value="Restrct_endonuc_typeI_TRD"/>
</dbReference>
<proteinExistence type="inferred from homology"/>
<keyword evidence="3" id="KW-0238">DNA-binding</keyword>
<dbReference type="OrthoDB" id="667970at2"/>
<keyword evidence="6" id="KW-1185">Reference proteome</keyword>
<organism evidence="5 6">
    <name type="scientific">Flaviramulus basaltis</name>
    <dbReference type="NCBI Taxonomy" id="369401"/>
    <lineage>
        <taxon>Bacteria</taxon>
        <taxon>Pseudomonadati</taxon>
        <taxon>Bacteroidota</taxon>
        <taxon>Flavobacteriia</taxon>
        <taxon>Flavobacteriales</taxon>
        <taxon>Flavobacteriaceae</taxon>
        <taxon>Flaviramulus</taxon>
    </lineage>
</organism>
<gene>
    <name evidence="5" type="ORF">SAMN05428642_104180</name>
</gene>
<dbReference type="Gene3D" id="1.10.287.1120">
    <property type="entry name" value="Bipartite methylase S protein"/>
    <property type="match status" value="1"/>
</dbReference>
<protein>
    <submittedName>
        <fullName evidence="5">Type I restriction enzyme, S subunit</fullName>
    </submittedName>
</protein>
<dbReference type="SUPFAM" id="SSF116734">
    <property type="entry name" value="DNA methylase specificity domain"/>
    <property type="match status" value="2"/>
</dbReference>
<sequence length="442" mass="50535">MRKYNAYKDSGVEWIGEIPATWKIKRIKHTTYVKGRIGWKGLRSDEFLEESDSYVVTGTDFKNGKIKWETCYQVPKDRYDDDPFIQLREDDLLITKDGTIGKIAVVKNLPKIATLNSGVFLTRPKSDDYISEYLYWVLESDVFKTFYDFNKSGSTIQHLYQNVFNEFKFTCPTLQEQLTIAKFLDFKTSQLDKLISKKRALIKLLKEERTVIINQAVTKGLNPNVPMKNSGIEWLGQVPKHWEIKPLKYIVEFNSKTLSENTPLDEEINYIEIGNVSSTKGISEYTKYIFKDAPSRARRIVSNGDVIVSTVRTYLKAIASIDNKFDGFIASTGFAVLTPTSIISTYLAFLVRNEGFIGKIIALSKGVSYPSITTYDLGNLKVPLPPENEQLEISKYISKSFNDIDRTLNIINKEISFLIEYKTTLINEVVTGKIDVREEALN</sequence>
<dbReference type="AlphaFoldDB" id="A0A1K2IPR8"/>
<accession>A0A1K2IPR8</accession>
<feature type="domain" description="Type I restriction modification DNA specificity" evidence="4">
    <location>
        <begin position="239"/>
        <end position="408"/>
    </location>
</feature>
<evidence type="ECO:0000256" key="2">
    <source>
        <dbReference type="ARBA" id="ARBA00022747"/>
    </source>
</evidence>
<dbReference type="STRING" id="369401.SAMN05428642_104180"/>
<dbReference type="GO" id="GO:0009307">
    <property type="term" value="P:DNA restriction-modification system"/>
    <property type="evidence" value="ECO:0007669"/>
    <property type="project" value="UniProtKB-KW"/>
</dbReference>
<dbReference type="GO" id="GO:0003677">
    <property type="term" value="F:DNA binding"/>
    <property type="evidence" value="ECO:0007669"/>
    <property type="project" value="UniProtKB-KW"/>
</dbReference>
<name>A0A1K2IPR8_9FLAO</name>
<dbReference type="EMBL" id="FPKV01000004">
    <property type="protein sequence ID" value="SFZ94436.1"/>
    <property type="molecule type" value="Genomic_DNA"/>
</dbReference>
<keyword evidence="2" id="KW-0680">Restriction system</keyword>
<dbReference type="InterPro" id="IPR051212">
    <property type="entry name" value="Type-I_RE_S_subunit"/>
</dbReference>